<dbReference type="RefSeq" id="WP_194702067.1">
    <property type="nucleotide sequence ID" value="NZ_JADKNH010000006.1"/>
</dbReference>
<keyword evidence="2 5" id="KW-0540">Nuclease</keyword>
<feature type="domain" description="OB-fold nucleic acid binding" evidence="8">
    <location>
        <begin position="4"/>
        <end position="98"/>
    </location>
</feature>
<dbReference type="Pfam" id="PF13742">
    <property type="entry name" value="tRNA_anti_2"/>
    <property type="match status" value="1"/>
</dbReference>
<comment type="catalytic activity">
    <reaction evidence="5 6">
        <text>Exonucleolytic cleavage in either 5'- to 3'- or 3'- to 5'-direction to yield nucleoside 5'-phosphates.</text>
        <dbReference type="EC" id="3.1.11.6"/>
    </reaction>
</comment>
<comment type="similarity">
    <text evidence="5 6">Belongs to the XseA family.</text>
</comment>
<keyword evidence="10" id="KW-1185">Reference proteome</keyword>
<proteinExistence type="inferred from homology"/>
<sequence>MRAFSVTEITKYLKKIIGADPILNQVLIEGEISNFTLHSSGHAYFSIKDEESKMSCIMFSQYVKLLDRVPKNGEKVHLKGSVSIYERDGKYQMYAQSLTFVGLGALHIKFEALKKQLEQEGLFDQRYKKKLPNLPQKIGIITSPTGAAIQDIISVAGRRSNLAELLIFPVRVQGEFSAGEIASAIDFFNQKMPVDLIILSRGGGSIEELWSFNEVEVARAIFKSETPIISGVGHETDFTIADFVADFRAATPSAAAEIAIKSKAEIESYLNQLMKSMQQQMMRKLENSRLLLEATAPERLSMKLNYRVEREYREIEHLKDQMTQILKFRLKTNFAELEYLGSKINALSPLATMQRGYTIMRKNGAIIRSVNEVSVKEQVEITLKDGKVETIVKEILKD</sequence>
<keyword evidence="3 5" id="KW-0378">Hydrolase</keyword>
<evidence type="ECO:0000259" key="8">
    <source>
        <dbReference type="Pfam" id="PF13742"/>
    </source>
</evidence>
<evidence type="ECO:0000313" key="10">
    <source>
        <dbReference type="Proteomes" id="UP000614200"/>
    </source>
</evidence>
<evidence type="ECO:0000256" key="4">
    <source>
        <dbReference type="ARBA" id="ARBA00022839"/>
    </source>
</evidence>
<dbReference type="InterPro" id="IPR025824">
    <property type="entry name" value="OB-fold_nuc-bd_dom"/>
</dbReference>
<evidence type="ECO:0000256" key="2">
    <source>
        <dbReference type="ARBA" id="ARBA00022722"/>
    </source>
</evidence>
<comment type="subcellular location">
    <subcellularLocation>
        <location evidence="5 6">Cytoplasm</location>
    </subcellularLocation>
</comment>
<name>A0ABR9ZT75_9FIRM</name>
<dbReference type="HAMAP" id="MF_00378">
    <property type="entry name" value="Exonuc_7_L"/>
    <property type="match status" value="1"/>
</dbReference>
<evidence type="ECO:0000256" key="3">
    <source>
        <dbReference type="ARBA" id="ARBA00022801"/>
    </source>
</evidence>
<dbReference type="Proteomes" id="UP000614200">
    <property type="component" value="Unassembled WGS sequence"/>
</dbReference>
<feature type="domain" description="Exonuclease VII large subunit C-terminal" evidence="7">
    <location>
        <begin position="122"/>
        <end position="331"/>
    </location>
</feature>
<protein>
    <recommendedName>
        <fullName evidence="5">Exodeoxyribonuclease 7 large subunit</fullName>
        <ecNumber evidence="5">3.1.11.6</ecNumber>
    </recommendedName>
    <alternativeName>
        <fullName evidence="5">Exodeoxyribonuclease VII large subunit</fullName>
        <shortName evidence="5">Exonuclease VII large subunit</shortName>
    </alternativeName>
</protein>
<dbReference type="InterPro" id="IPR003753">
    <property type="entry name" value="Exonuc_VII_L"/>
</dbReference>
<evidence type="ECO:0000256" key="5">
    <source>
        <dbReference type="HAMAP-Rule" id="MF_00378"/>
    </source>
</evidence>
<comment type="function">
    <text evidence="5">Bidirectionally degrades single-stranded DNA into large acid-insoluble oligonucleotides, which are then degraded further into small acid-soluble oligonucleotides.</text>
</comment>
<evidence type="ECO:0000313" key="9">
    <source>
        <dbReference type="EMBL" id="MBF4693684.1"/>
    </source>
</evidence>
<evidence type="ECO:0000259" key="7">
    <source>
        <dbReference type="Pfam" id="PF02601"/>
    </source>
</evidence>
<organism evidence="9 10">
    <name type="scientific">Fusibacter ferrireducens</name>
    <dbReference type="NCBI Taxonomy" id="2785058"/>
    <lineage>
        <taxon>Bacteria</taxon>
        <taxon>Bacillati</taxon>
        <taxon>Bacillota</taxon>
        <taxon>Clostridia</taxon>
        <taxon>Eubacteriales</taxon>
        <taxon>Eubacteriales Family XII. Incertae Sedis</taxon>
        <taxon>Fusibacter</taxon>
    </lineage>
</organism>
<comment type="subunit">
    <text evidence="5">Heterooligomer composed of large and small subunits.</text>
</comment>
<dbReference type="InterPro" id="IPR020579">
    <property type="entry name" value="Exonuc_VII_lsu_C"/>
</dbReference>
<dbReference type="NCBIfam" id="TIGR00237">
    <property type="entry name" value="xseA"/>
    <property type="match status" value="1"/>
</dbReference>
<accession>A0ABR9ZT75</accession>
<dbReference type="EC" id="3.1.11.6" evidence="5"/>
<dbReference type="PANTHER" id="PTHR30008:SF0">
    <property type="entry name" value="EXODEOXYRIBONUCLEASE 7 LARGE SUBUNIT"/>
    <property type="match status" value="1"/>
</dbReference>
<dbReference type="Pfam" id="PF02601">
    <property type="entry name" value="Exonuc_VII_L"/>
    <property type="match status" value="1"/>
</dbReference>
<evidence type="ECO:0000256" key="1">
    <source>
        <dbReference type="ARBA" id="ARBA00022490"/>
    </source>
</evidence>
<evidence type="ECO:0000256" key="6">
    <source>
        <dbReference type="RuleBase" id="RU004355"/>
    </source>
</evidence>
<comment type="caution">
    <text evidence="9">The sequence shown here is derived from an EMBL/GenBank/DDBJ whole genome shotgun (WGS) entry which is preliminary data.</text>
</comment>
<keyword evidence="4 5" id="KW-0269">Exonuclease</keyword>
<keyword evidence="1 5" id="KW-0963">Cytoplasm</keyword>
<reference evidence="9 10" key="1">
    <citation type="submission" date="2020-11" db="EMBL/GenBank/DDBJ databases">
        <title>Fusibacter basophilias sp. nov.</title>
        <authorList>
            <person name="Qiu D."/>
        </authorList>
    </citation>
    <scope>NUCLEOTIDE SEQUENCE [LARGE SCALE GENOMIC DNA]</scope>
    <source>
        <strain evidence="9 10">Q10-2</strain>
    </source>
</reference>
<gene>
    <name evidence="5" type="primary">xseA</name>
    <name evidence="9" type="ORF">ISU02_11150</name>
</gene>
<dbReference type="PANTHER" id="PTHR30008">
    <property type="entry name" value="EXODEOXYRIBONUCLEASE 7 LARGE SUBUNIT"/>
    <property type="match status" value="1"/>
</dbReference>
<dbReference type="CDD" id="cd04489">
    <property type="entry name" value="ExoVII_LU_OBF"/>
    <property type="match status" value="1"/>
</dbReference>
<dbReference type="EMBL" id="JADKNH010000006">
    <property type="protein sequence ID" value="MBF4693684.1"/>
    <property type="molecule type" value="Genomic_DNA"/>
</dbReference>